<accession>A0A850NL28</accession>
<keyword evidence="3" id="KW-1185">Reference proteome</keyword>
<dbReference type="PANTHER" id="PTHR18964:SF149">
    <property type="entry name" value="BIFUNCTIONAL UDP-N-ACETYLGLUCOSAMINE 2-EPIMERASE_N-ACETYLMANNOSAMINE KINASE"/>
    <property type="match status" value="1"/>
</dbReference>
<evidence type="ECO:0000256" key="1">
    <source>
        <dbReference type="ARBA" id="ARBA00006479"/>
    </source>
</evidence>
<dbReference type="CDD" id="cd23763">
    <property type="entry name" value="ASKHA_ATPase_ROK"/>
    <property type="match status" value="1"/>
</dbReference>
<dbReference type="SUPFAM" id="SSF53067">
    <property type="entry name" value="Actin-like ATPase domain"/>
    <property type="match status" value="1"/>
</dbReference>
<comment type="caution">
    <text evidence="2">The sequence shown here is derived from an EMBL/GenBank/DDBJ whole genome shotgun (WGS) entry which is preliminary data.</text>
</comment>
<sequence>MFSIGVDIGGSHISSCAYSHENKTLCRETFSYKKINSQGSKEEILTGWVDALQATIKGLGKPISGIGVAMPGPFDYYNGISKITDVEKLQSLYDVNLRLELADRLKVQPSQIRFINDATAFSVAEALIGKASKFRKAIAITLGTGLGSSFLLNGKPIIKDKQVPEGGFLYNQYYRNVFADDLFSTRGIINAFEEETGKRLKNVKELCELVGVDANARKVFNDFGTRLADFINPYIEEFEADVLVFGGNISKAFEFFGPALKEALKGVDEIYVSEFGEEAAIMGSALLLDEDYYAGIAETLKLM</sequence>
<proteinExistence type="inferred from homology"/>
<dbReference type="Proteomes" id="UP000558089">
    <property type="component" value="Unassembled WGS sequence"/>
</dbReference>
<dbReference type="Pfam" id="PF00480">
    <property type="entry name" value="ROK"/>
    <property type="match status" value="1"/>
</dbReference>
<dbReference type="RefSeq" id="WP_108244900.1">
    <property type="nucleotide sequence ID" value="NZ_WYET01000004.1"/>
</dbReference>
<dbReference type="EMBL" id="WYET01000004">
    <property type="protein sequence ID" value="NVN19085.1"/>
    <property type="molecule type" value="Genomic_DNA"/>
</dbReference>
<organism evidence="2 3">
    <name type="scientific">Flagellimonas chongwuensis</name>
    <dbReference type="NCBI Taxonomy" id="2697365"/>
    <lineage>
        <taxon>Bacteria</taxon>
        <taxon>Pseudomonadati</taxon>
        <taxon>Bacteroidota</taxon>
        <taxon>Flavobacteriia</taxon>
        <taxon>Flavobacteriales</taxon>
        <taxon>Flavobacteriaceae</taxon>
        <taxon>Flagellimonas</taxon>
    </lineage>
</organism>
<comment type="similarity">
    <text evidence="1">Belongs to the ROK (NagC/XylR) family.</text>
</comment>
<dbReference type="Gene3D" id="3.30.420.40">
    <property type="match status" value="2"/>
</dbReference>
<protein>
    <submittedName>
        <fullName evidence="2">ROK family protein</fullName>
    </submittedName>
</protein>
<name>A0A850NL28_9FLAO</name>
<evidence type="ECO:0000313" key="2">
    <source>
        <dbReference type="EMBL" id="NVN19085.1"/>
    </source>
</evidence>
<dbReference type="AlphaFoldDB" id="A0A850NL28"/>
<gene>
    <name evidence="2" type="ORF">GUA46_12095</name>
</gene>
<evidence type="ECO:0000313" key="3">
    <source>
        <dbReference type="Proteomes" id="UP000558089"/>
    </source>
</evidence>
<dbReference type="InterPro" id="IPR000600">
    <property type="entry name" value="ROK"/>
</dbReference>
<reference evidence="2 3" key="1">
    <citation type="submission" date="2020-01" db="EMBL/GenBank/DDBJ databases">
        <title>Draft Genome Analysis of Muricauda sp. HICW Isolated from coastal seawater of PR China.</title>
        <authorList>
            <person name="Chen M.-X."/>
        </authorList>
    </citation>
    <scope>NUCLEOTIDE SEQUENCE [LARGE SCALE GENOMIC DNA]</scope>
    <source>
        <strain evidence="2 3">HICW</strain>
    </source>
</reference>
<dbReference type="PANTHER" id="PTHR18964">
    <property type="entry name" value="ROK (REPRESSOR, ORF, KINASE) FAMILY"/>
    <property type="match status" value="1"/>
</dbReference>
<dbReference type="InterPro" id="IPR043129">
    <property type="entry name" value="ATPase_NBD"/>
</dbReference>